<evidence type="ECO:0000256" key="1">
    <source>
        <dbReference type="ARBA" id="ARBA00003777"/>
    </source>
</evidence>
<feature type="compositionally biased region" description="Basic and acidic residues" evidence="9">
    <location>
        <begin position="63"/>
        <end position="72"/>
    </location>
</feature>
<dbReference type="Pfam" id="PF13920">
    <property type="entry name" value="zf-C3HC4_3"/>
    <property type="match status" value="1"/>
</dbReference>
<dbReference type="SMART" id="SM00356">
    <property type="entry name" value="ZnF_C3H1"/>
    <property type="match status" value="1"/>
</dbReference>
<dbReference type="EMBL" id="SWFS01000375">
    <property type="protein sequence ID" value="KAA8907815.1"/>
    <property type="molecule type" value="Genomic_DNA"/>
</dbReference>
<dbReference type="Gene3D" id="4.10.1000.10">
    <property type="entry name" value="Zinc finger, CCCH-type"/>
    <property type="match status" value="1"/>
</dbReference>
<keyword evidence="6 7" id="KW-0862">Zinc</keyword>
<dbReference type="InterPro" id="IPR036855">
    <property type="entry name" value="Znf_CCCH_sf"/>
</dbReference>
<evidence type="ECO:0000256" key="4">
    <source>
        <dbReference type="ARBA" id="ARBA00022723"/>
    </source>
</evidence>
<dbReference type="PANTHER" id="PTHR12930:SF0">
    <property type="entry name" value="RING FINGER PROTEIN 113B"/>
    <property type="match status" value="1"/>
</dbReference>
<dbReference type="InterPro" id="IPR039971">
    <property type="entry name" value="CWC24-like"/>
</dbReference>
<sequence length="288" mass="32807">MALFKKRNVTTSKRRQEEVQAAAASSSDSEDESVVVRKRSKTTNGGEPRAKSDRQQPDFGQVEYDHSHRQEVGGDGSSSKDTATAEDRLIRDARQLDEMAQREKEQIEREKRENPDEAVYRGRSNYTKFVATDSEKPKPKIGPAKGAANVRSTTVVDYQPDVCKDYKQTGFCGYGDSCKFLHAREDYAAGWKLERDWQKSKQQQQQQPQESEPENTVEKEQIPFKCVICKNDYTSPVVTKCNHYFCEECFLNEYRRKKGCFICGRDTMGVAQPAKKLSSLLKQKTVSS</sequence>
<evidence type="ECO:0000313" key="12">
    <source>
        <dbReference type="EMBL" id="KAA8907815.1"/>
    </source>
</evidence>
<dbReference type="GO" id="GO:0008270">
    <property type="term" value="F:zinc ion binding"/>
    <property type="evidence" value="ECO:0007669"/>
    <property type="project" value="UniProtKB-KW"/>
</dbReference>
<feature type="region of interest" description="Disordered" evidence="9">
    <location>
        <begin position="1"/>
        <end position="146"/>
    </location>
</feature>
<evidence type="ECO:0000256" key="3">
    <source>
        <dbReference type="ARBA" id="ARBA00020647"/>
    </source>
</evidence>
<dbReference type="GO" id="GO:0005684">
    <property type="term" value="C:U2-type spliceosomal complex"/>
    <property type="evidence" value="ECO:0007669"/>
    <property type="project" value="TreeGrafter"/>
</dbReference>
<dbReference type="Proteomes" id="UP000761534">
    <property type="component" value="Unassembled WGS sequence"/>
</dbReference>
<keyword evidence="4 7" id="KW-0479">Metal-binding</keyword>
<feature type="compositionally biased region" description="Basic and acidic residues" evidence="9">
    <location>
        <begin position="83"/>
        <end position="120"/>
    </location>
</feature>
<feature type="zinc finger region" description="C3H1-type" evidence="7">
    <location>
        <begin position="157"/>
        <end position="185"/>
    </location>
</feature>
<comment type="subunit">
    <text evidence="8">Associated with the spliceosome.</text>
</comment>
<dbReference type="GO" id="GO:0003677">
    <property type="term" value="F:DNA binding"/>
    <property type="evidence" value="ECO:0007669"/>
    <property type="project" value="UniProtKB-UniRule"/>
</dbReference>
<evidence type="ECO:0000256" key="7">
    <source>
        <dbReference type="PROSITE-ProRule" id="PRU00723"/>
    </source>
</evidence>
<name>A0A642V4U5_9ASCO</name>
<keyword evidence="8" id="KW-0507">mRNA processing</keyword>
<evidence type="ECO:0000256" key="2">
    <source>
        <dbReference type="ARBA" id="ARBA00009161"/>
    </source>
</evidence>
<dbReference type="InterPro" id="IPR000571">
    <property type="entry name" value="Znf_CCCH"/>
</dbReference>
<dbReference type="PROSITE" id="PS50089">
    <property type="entry name" value="ZF_RING_2"/>
    <property type="match status" value="1"/>
</dbReference>
<dbReference type="SUPFAM" id="SSF90229">
    <property type="entry name" value="CCCH zinc finger"/>
    <property type="match status" value="1"/>
</dbReference>
<comment type="caution">
    <text evidence="12">The sequence shown here is derived from an EMBL/GenBank/DDBJ whole genome shotgun (WGS) entry which is preliminary data.</text>
</comment>
<keyword evidence="8" id="KW-0508">mRNA splicing</keyword>
<evidence type="ECO:0000259" key="10">
    <source>
        <dbReference type="PROSITE" id="PS50089"/>
    </source>
</evidence>
<dbReference type="InterPro" id="IPR001841">
    <property type="entry name" value="Znf_RING"/>
</dbReference>
<dbReference type="PROSITE" id="PS50103">
    <property type="entry name" value="ZF_C3H1"/>
    <property type="match status" value="1"/>
</dbReference>
<dbReference type="CDD" id="cd16539">
    <property type="entry name" value="RING-HC_RNF113A_B"/>
    <property type="match status" value="1"/>
</dbReference>
<comment type="subcellular location">
    <subcellularLocation>
        <location evidence="8">Nucleus</location>
    </subcellularLocation>
</comment>
<dbReference type="Pfam" id="PF00642">
    <property type="entry name" value="zf-CCCH"/>
    <property type="match status" value="1"/>
</dbReference>
<proteinExistence type="inferred from homology"/>
<feature type="domain" description="RING-type" evidence="10">
    <location>
        <begin position="226"/>
        <end position="263"/>
    </location>
</feature>
<dbReference type="PANTHER" id="PTHR12930">
    <property type="entry name" value="ZINC FINGER PROTEIN 183"/>
    <property type="match status" value="1"/>
</dbReference>
<accession>A0A642V4U5</accession>
<keyword evidence="8" id="KW-0238">DNA-binding</keyword>
<evidence type="ECO:0000256" key="6">
    <source>
        <dbReference type="ARBA" id="ARBA00022833"/>
    </source>
</evidence>
<protein>
    <recommendedName>
        <fullName evidence="3 8">Pre-mRNA-splicing factor CWC24</fullName>
    </recommendedName>
</protein>
<evidence type="ECO:0000259" key="11">
    <source>
        <dbReference type="PROSITE" id="PS50103"/>
    </source>
</evidence>
<organism evidence="12 13">
    <name type="scientific">Trichomonascus ciferrii</name>
    <dbReference type="NCBI Taxonomy" id="44093"/>
    <lineage>
        <taxon>Eukaryota</taxon>
        <taxon>Fungi</taxon>
        <taxon>Dikarya</taxon>
        <taxon>Ascomycota</taxon>
        <taxon>Saccharomycotina</taxon>
        <taxon>Dipodascomycetes</taxon>
        <taxon>Dipodascales</taxon>
        <taxon>Trichomonascaceae</taxon>
        <taxon>Trichomonascus</taxon>
        <taxon>Trichomonascus ciferrii complex</taxon>
    </lineage>
</organism>
<keyword evidence="8" id="KW-0747">Spliceosome</keyword>
<feature type="domain" description="C3H1-type" evidence="11">
    <location>
        <begin position="157"/>
        <end position="185"/>
    </location>
</feature>
<comment type="similarity">
    <text evidence="2 8">Belongs to the CWC24 family.</text>
</comment>
<dbReference type="GO" id="GO:0006397">
    <property type="term" value="P:mRNA processing"/>
    <property type="evidence" value="ECO:0007669"/>
    <property type="project" value="UniProtKB-KW"/>
</dbReference>
<dbReference type="SUPFAM" id="SSF57850">
    <property type="entry name" value="RING/U-box"/>
    <property type="match status" value="1"/>
</dbReference>
<dbReference type="AlphaFoldDB" id="A0A642V4U5"/>
<keyword evidence="5 7" id="KW-0863">Zinc-finger</keyword>
<dbReference type="SMART" id="SM00184">
    <property type="entry name" value="RING"/>
    <property type="match status" value="1"/>
</dbReference>
<keyword evidence="8" id="KW-0539">Nucleus</keyword>
<evidence type="ECO:0000256" key="5">
    <source>
        <dbReference type="ARBA" id="ARBA00022771"/>
    </source>
</evidence>
<evidence type="ECO:0000256" key="9">
    <source>
        <dbReference type="SAM" id="MobiDB-lite"/>
    </source>
</evidence>
<reference evidence="12" key="1">
    <citation type="journal article" date="2019" name="G3 (Bethesda)">
        <title>Genome Assemblies of Two Rare Opportunistic Yeast Pathogens: Diutina rugosa (syn. Candida rugosa) and Trichomonascus ciferrii (syn. Candida ciferrii).</title>
        <authorList>
            <person name="Mixao V."/>
            <person name="Saus E."/>
            <person name="Hansen A.P."/>
            <person name="Lass-Florl C."/>
            <person name="Gabaldon T."/>
        </authorList>
    </citation>
    <scope>NUCLEOTIDE SEQUENCE</scope>
    <source>
        <strain evidence="12">CBS 4856</strain>
    </source>
</reference>
<keyword evidence="13" id="KW-1185">Reference proteome</keyword>
<dbReference type="Gene3D" id="3.30.40.10">
    <property type="entry name" value="Zinc/RING finger domain, C3HC4 (zinc finger)"/>
    <property type="match status" value="1"/>
</dbReference>
<dbReference type="VEuPathDB" id="FungiDB:TRICI_004896"/>
<evidence type="ECO:0000313" key="13">
    <source>
        <dbReference type="Proteomes" id="UP000761534"/>
    </source>
</evidence>
<dbReference type="GO" id="GO:0034247">
    <property type="term" value="P:snoRNA splicing"/>
    <property type="evidence" value="ECO:0007669"/>
    <property type="project" value="TreeGrafter"/>
</dbReference>
<dbReference type="InterPro" id="IPR013083">
    <property type="entry name" value="Znf_RING/FYVE/PHD"/>
</dbReference>
<dbReference type="OrthoDB" id="25761at2759"/>
<evidence type="ECO:0000256" key="8">
    <source>
        <dbReference type="RuleBase" id="RU367110"/>
    </source>
</evidence>
<gene>
    <name evidence="12" type="ORF">TRICI_004896</name>
</gene>
<comment type="function">
    <text evidence="1 8">Involved in pre-mRNA splicing.</text>
</comment>